<keyword evidence="5 13" id="KW-0444">Lipid biosynthesis</keyword>
<keyword evidence="10 13" id="KW-0067">ATP-binding</keyword>
<keyword evidence="16" id="KW-1185">Reference proteome</keyword>
<dbReference type="InterPro" id="IPR027417">
    <property type="entry name" value="P-loop_NTPase"/>
</dbReference>
<evidence type="ECO:0000256" key="6">
    <source>
        <dbReference type="ARBA" id="ARBA00022556"/>
    </source>
</evidence>
<evidence type="ECO:0000256" key="3">
    <source>
        <dbReference type="ARBA" id="ARBA00012071"/>
    </source>
</evidence>
<dbReference type="Pfam" id="PF02606">
    <property type="entry name" value="LpxK"/>
    <property type="match status" value="1"/>
</dbReference>
<accession>A0ABQ0D3M8</accession>
<sequence length="370" mass="42971">MQKNTSMNDNQHKDSKKSSYEGYREIINPIKPHAKTQSNTKKNSFIESYFFYPKLWHKILAYALLPFSCIYISIALCKKYLTKKMRFDIKILSIGNLVSGGSGKTPFCIALTQHLHKQGYTNIYIVLRGYKRKSKGLIQVSCNGKILCDVAQSGDEAMLLATQTQGNVIVSEDRTKALEYIQTLTHTQTKQNSQLIKNIPQNIPIVILDDAYRFNFNKFDILLEPTLKPYFPFVLPSGYYRFPKRFYKKCDLHLKENKDYKRKVSLYHLQDSHIESKYILATAIANPSRLKPYLPKNVVYEYYLADHADFDFNTLSTLLKQYNATHILMTQKDYVKCMNFMLPVALLMLDITIESYVLDKIESFLSHTHL</sequence>
<feature type="transmembrane region" description="Helical" evidence="14">
    <location>
        <begin position="59"/>
        <end position="77"/>
    </location>
</feature>
<evidence type="ECO:0000256" key="13">
    <source>
        <dbReference type="HAMAP-Rule" id="MF_00409"/>
    </source>
</evidence>
<evidence type="ECO:0000256" key="5">
    <source>
        <dbReference type="ARBA" id="ARBA00022516"/>
    </source>
</evidence>
<keyword evidence="8 13" id="KW-0547">Nucleotide-binding</keyword>
<keyword evidence="9 13" id="KW-0418">Kinase</keyword>
<proteinExistence type="inferred from homology"/>
<comment type="caution">
    <text evidence="15">The sequence shown here is derived from an EMBL/GenBank/DDBJ whole genome shotgun (WGS) entry which is preliminary data.</text>
</comment>
<evidence type="ECO:0000313" key="15">
    <source>
        <dbReference type="EMBL" id="GAB0172946.1"/>
    </source>
</evidence>
<dbReference type="PANTHER" id="PTHR42724">
    <property type="entry name" value="TETRAACYLDISACCHARIDE 4'-KINASE"/>
    <property type="match status" value="1"/>
</dbReference>
<keyword evidence="14" id="KW-0812">Transmembrane</keyword>
<dbReference type="Proteomes" id="UP001562457">
    <property type="component" value="Unassembled WGS sequence"/>
</dbReference>
<keyword evidence="7 13" id="KW-0808">Transferase</keyword>
<dbReference type="PANTHER" id="PTHR42724:SF1">
    <property type="entry name" value="TETRAACYLDISACCHARIDE 4'-KINASE, MITOCHONDRIAL-RELATED"/>
    <property type="match status" value="1"/>
</dbReference>
<evidence type="ECO:0000256" key="10">
    <source>
        <dbReference type="ARBA" id="ARBA00022840"/>
    </source>
</evidence>
<keyword evidence="14" id="KW-0472">Membrane</keyword>
<evidence type="ECO:0000256" key="1">
    <source>
        <dbReference type="ARBA" id="ARBA00002274"/>
    </source>
</evidence>
<dbReference type="RefSeq" id="WP_233714228.1">
    <property type="nucleotide sequence ID" value="NZ_BAAFHN010000018.1"/>
</dbReference>
<comment type="function">
    <text evidence="1 13">Transfers the gamma-phosphate of ATP to the 4'-position of a tetraacyldisaccharide 1-phosphate intermediate (termed DS-1-P) to form tetraacyldisaccharide 1,4'-bis-phosphate (lipid IVA).</text>
</comment>
<dbReference type="EMBL" id="BAAFHN010000018">
    <property type="protein sequence ID" value="GAB0172946.1"/>
    <property type="molecule type" value="Genomic_DNA"/>
</dbReference>
<comment type="catalytic activity">
    <reaction evidence="13">
        <text>a lipid A disaccharide + ATP = a lipid IVA + ADP + H(+)</text>
        <dbReference type="Rhea" id="RHEA:67840"/>
        <dbReference type="ChEBI" id="CHEBI:15378"/>
        <dbReference type="ChEBI" id="CHEBI:30616"/>
        <dbReference type="ChEBI" id="CHEBI:176343"/>
        <dbReference type="ChEBI" id="CHEBI:176425"/>
        <dbReference type="ChEBI" id="CHEBI:456216"/>
        <dbReference type="EC" id="2.7.1.130"/>
    </reaction>
</comment>
<protein>
    <recommendedName>
        <fullName evidence="4 13">Tetraacyldisaccharide 4'-kinase</fullName>
        <ecNumber evidence="3 13">2.7.1.130</ecNumber>
    </recommendedName>
    <alternativeName>
        <fullName evidence="12 13">Lipid A 4'-kinase</fullName>
    </alternativeName>
</protein>
<gene>
    <name evidence="13 15" type="primary">lpxK</name>
    <name evidence="15" type="ORF">NHP164001_09620</name>
</gene>
<dbReference type="HAMAP" id="MF_00409">
    <property type="entry name" value="LpxK"/>
    <property type="match status" value="1"/>
</dbReference>
<evidence type="ECO:0000256" key="8">
    <source>
        <dbReference type="ARBA" id="ARBA00022741"/>
    </source>
</evidence>
<dbReference type="EC" id="2.7.1.130" evidence="3 13"/>
<keyword evidence="14" id="KW-1133">Transmembrane helix</keyword>
<evidence type="ECO:0000256" key="9">
    <source>
        <dbReference type="ARBA" id="ARBA00022777"/>
    </source>
</evidence>
<keyword evidence="6 13" id="KW-0441">Lipid A biosynthesis</keyword>
<feature type="binding site" evidence="13">
    <location>
        <begin position="98"/>
        <end position="105"/>
    </location>
    <ligand>
        <name>ATP</name>
        <dbReference type="ChEBI" id="CHEBI:30616"/>
    </ligand>
</feature>
<evidence type="ECO:0000256" key="4">
    <source>
        <dbReference type="ARBA" id="ARBA00016436"/>
    </source>
</evidence>
<dbReference type="SUPFAM" id="SSF52540">
    <property type="entry name" value="P-loop containing nucleoside triphosphate hydrolases"/>
    <property type="match status" value="1"/>
</dbReference>
<evidence type="ECO:0000256" key="11">
    <source>
        <dbReference type="ARBA" id="ARBA00023098"/>
    </source>
</evidence>
<name>A0ABQ0D3M8_9HELI</name>
<evidence type="ECO:0000313" key="16">
    <source>
        <dbReference type="Proteomes" id="UP001562457"/>
    </source>
</evidence>
<organism evidence="15 16">
    <name type="scientific">Helicobacter trogontum</name>
    <dbReference type="NCBI Taxonomy" id="50960"/>
    <lineage>
        <taxon>Bacteria</taxon>
        <taxon>Pseudomonadati</taxon>
        <taxon>Campylobacterota</taxon>
        <taxon>Epsilonproteobacteria</taxon>
        <taxon>Campylobacterales</taxon>
        <taxon>Helicobacteraceae</taxon>
        <taxon>Helicobacter</taxon>
    </lineage>
</organism>
<comment type="pathway">
    <text evidence="2 13">Glycolipid biosynthesis; lipid IV(A) biosynthesis; lipid IV(A) from (3R)-3-hydroxytetradecanoyl-[acyl-carrier-protein] and UDP-N-acetyl-alpha-D-glucosamine: step 6/6.</text>
</comment>
<evidence type="ECO:0000256" key="7">
    <source>
        <dbReference type="ARBA" id="ARBA00022679"/>
    </source>
</evidence>
<evidence type="ECO:0000256" key="14">
    <source>
        <dbReference type="SAM" id="Phobius"/>
    </source>
</evidence>
<dbReference type="NCBIfam" id="NF001892">
    <property type="entry name" value="PRK00652.1-5"/>
    <property type="match status" value="1"/>
</dbReference>
<comment type="similarity">
    <text evidence="13">Belongs to the LpxK family.</text>
</comment>
<dbReference type="InterPro" id="IPR003758">
    <property type="entry name" value="LpxK"/>
</dbReference>
<keyword evidence="11 13" id="KW-0443">Lipid metabolism</keyword>
<evidence type="ECO:0000256" key="12">
    <source>
        <dbReference type="ARBA" id="ARBA00029757"/>
    </source>
</evidence>
<evidence type="ECO:0000256" key="2">
    <source>
        <dbReference type="ARBA" id="ARBA00004870"/>
    </source>
</evidence>
<reference evidence="15 16" key="1">
    <citation type="submission" date="2024-06" db="EMBL/GenBank/DDBJ databases">
        <title>Draft genome sequence of Helicobacter trogontum NHP16-4001.</title>
        <authorList>
            <person name="Rimbara E."/>
            <person name="Suzuki M."/>
        </authorList>
    </citation>
    <scope>NUCLEOTIDE SEQUENCE [LARGE SCALE GENOMIC DNA]</scope>
    <source>
        <strain evidence="15 16">NHP16-4001</strain>
    </source>
</reference>